<reference evidence="2 3" key="1">
    <citation type="submission" date="2016-07" db="EMBL/GenBank/DDBJ databases">
        <authorList>
            <person name="Townsley L."/>
            <person name="Shank E.A."/>
        </authorList>
    </citation>
    <scope>NUCLEOTIDE SEQUENCE [LARGE SCALE GENOMIC DNA]</scope>
    <source>
        <strain evidence="2 3">CH01</strain>
    </source>
</reference>
<dbReference type="RefSeq" id="WP_069033376.1">
    <property type="nucleotide sequence ID" value="NZ_MDKC01000009.1"/>
</dbReference>
<evidence type="ECO:0000313" key="2">
    <source>
        <dbReference type="EMBL" id="ODG92283.1"/>
    </source>
</evidence>
<sequence>MKKRKPQQPVKPAYEQKEKISLGSLMNEEILQKLKNTKKQLQENETKQKEEEEARIREEKRLREKNKSFEELLNESNISWKDFK</sequence>
<protein>
    <submittedName>
        <fullName evidence="2">Sulfurtransferase</fullName>
    </submittedName>
</protein>
<comment type="caution">
    <text evidence="2">The sequence shown here is derived from an EMBL/GenBank/DDBJ whole genome shotgun (WGS) entry which is preliminary data.</text>
</comment>
<evidence type="ECO:0000256" key="1">
    <source>
        <dbReference type="SAM" id="MobiDB-lite"/>
    </source>
</evidence>
<accession>A0ABX2ZZ03</accession>
<keyword evidence="3" id="KW-1185">Reference proteome</keyword>
<dbReference type="InterPro" id="IPR024980">
    <property type="entry name" value="DUF3886"/>
</dbReference>
<organism evidence="2 3">
    <name type="scientific">Gottfriedia luciferensis</name>
    <dbReference type="NCBI Taxonomy" id="178774"/>
    <lineage>
        <taxon>Bacteria</taxon>
        <taxon>Bacillati</taxon>
        <taxon>Bacillota</taxon>
        <taxon>Bacilli</taxon>
        <taxon>Bacillales</taxon>
        <taxon>Bacillaceae</taxon>
        <taxon>Gottfriedia</taxon>
    </lineage>
</organism>
<dbReference type="EMBL" id="MDKC01000009">
    <property type="protein sequence ID" value="ODG92283.1"/>
    <property type="molecule type" value="Genomic_DNA"/>
</dbReference>
<dbReference type="Proteomes" id="UP000094580">
    <property type="component" value="Unassembled WGS sequence"/>
</dbReference>
<feature type="region of interest" description="Disordered" evidence="1">
    <location>
        <begin position="37"/>
        <end position="56"/>
    </location>
</feature>
<dbReference type="Pfam" id="PF13025">
    <property type="entry name" value="DUF3886"/>
    <property type="match status" value="1"/>
</dbReference>
<proteinExistence type="predicted"/>
<evidence type="ECO:0000313" key="3">
    <source>
        <dbReference type="Proteomes" id="UP000094580"/>
    </source>
</evidence>
<name>A0ABX2ZZ03_9BACI</name>
<feature type="compositionally biased region" description="Basic and acidic residues" evidence="1">
    <location>
        <begin position="40"/>
        <end position="56"/>
    </location>
</feature>
<gene>
    <name evidence="2" type="ORF">BED47_20110</name>
</gene>